<gene>
    <name evidence="3" type="ORF">B0H63DRAFT_458772</name>
</gene>
<keyword evidence="4" id="KW-1185">Reference proteome</keyword>
<comment type="caution">
    <text evidence="3">The sequence shown here is derived from an EMBL/GenBank/DDBJ whole genome shotgun (WGS) entry which is preliminary data.</text>
</comment>
<evidence type="ECO:0000256" key="1">
    <source>
        <dbReference type="SAM" id="MobiDB-lite"/>
    </source>
</evidence>
<dbReference type="Proteomes" id="UP001285441">
    <property type="component" value="Unassembled WGS sequence"/>
</dbReference>
<sequence>MLGNIPSAILPVLAACCCLASGPSRPGDNMAWRHAYSAPRFYWGMGKDVVRLSAAPFPVCLGFRHECRHGGPLLLFSPPQPSGRQCNRCFQIWGTGGFGENRTPPPTAAGCRREWNNSPSPFILPQQEQEQLQQRAS</sequence>
<dbReference type="AlphaFoldDB" id="A0AAE0U7C5"/>
<feature type="region of interest" description="Disordered" evidence="1">
    <location>
        <begin position="100"/>
        <end position="137"/>
    </location>
</feature>
<organism evidence="3 4">
    <name type="scientific">Podospora didyma</name>
    <dbReference type="NCBI Taxonomy" id="330526"/>
    <lineage>
        <taxon>Eukaryota</taxon>
        <taxon>Fungi</taxon>
        <taxon>Dikarya</taxon>
        <taxon>Ascomycota</taxon>
        <taxon>Pezizomycotina</taxon>
        <taxon>Sordariomycetes</taxon>
        <taxon>Sordariomycetidae</taxon>
        <taxon>Sordariales</taxon>
        <taxon>Podosporaceae</taxon>
        <taxon>Podospora</taxon>
    </lineage>
</organism>
<evidence type="ECO:0008006" key="5">
    <source>
        <dbReference type="Google" id="ProtNLM"/>
    </source>
</evidence>
<reference evidence="3" key="2">
    <citation type="submission" date="2023-06" db="EMBL/GenBank/DDBJ databases">
        <authorList>
            <consortium name="Lawrence Berkeley National Laboratory"/>
            <person name="Haridas S."/>
            <person name="Hensen N."/>
            <person name="Bonometti L."/>
            <person name="Westerberg I."/>
            <person name="Brannstrom I.O."/>
            <person name="Guillou S."/>
            <person name="Cros-Aarteil S."/>
            <person name="Calhoun S."/>
            <person name="Kuo A."/>
            <person name="Mondo S."/>
            <person name="Pangilinan J."/>
            <person name="Riley R."/>
            <person name="LaButti K."/>
            <person name="Andreopoulos B."/>
            <person name="Lipzen A."/>
            <person name="Chen C."/>
            <person name="Yanf M."/>
            <person name="Daum C."/>
            <person name="Ng V."/>
            <person name="Clum A."/>
            <person name="Steindorff A."/>
            <person name="Ohm R."/>
            <person name="Martin F."/>
            <person name="Silar P."/>
            <person name="Natvig D."/>
            <person name="Lalanne C."/>
            <person name="Gautier V."/>
            <person name="Ament-velasquez S.L."/>
            <person name="Kruys A."/>
            <person name="Hutchinson M.I."/>
            <person name="Powell A.J."/>
            <person name="Barry K."/>
            <person name="Miller A.N."/>
            <person name="Grigoriev I.V."/>
            <person name="Debuchy R."/>
            <person name="Gladieux P."/>
            <person name="Thoren M.H."/>
            <person name="Johannesson H."/>
        </authorList>
    </citation>
    <scope>NUCLEOTIDE SEQUENCE</scope>
    <source>
        <strain evidence="3">CBS 232.78</strain>
    </source>
</reference>
<dbReference type="EMBL" id="JAULSW010000001">
    <property type="protein sequence ID" value="KAK3393668.1"/>
    <property type="molecule type" value="Genomic_DNA"/>
</dbReference>
<feature type="chain" id="PRO_5042156229" description="Secreted protein" evidence="2">
    <location>
        <begin position="21"/>
        <end position="137"/>
    </location>
</feature>
<protein>
    <recommendedName>
        <fullName evidence="5">Secreted protein</fullName>
    </recommendedName>
</protein>
<feature type="signal peptide" evidence="2">
    <location>
        <begin position="1"/>
        <end position="20"/>
    </location>
</feature>
<evidence type="ECO:0000256" key="2">
    <source>
        <dbReference type="SAM" id="SignalP"/>
    </source>
</evidence>
<name>A0AAE0U7C5_9PEZI</name>
<accession>A0AAE0U7C5</accession>
<feature type="compositionally biased region" description="Low complexity" evidence="1">
    <location>
        <begin position="126"/>
        <end position="137"/>
    </location>
</feature>
<evidence type="ECO:0000313" key="3">
    <source>
        <dbReference type="EMBL" id="KAK3393668.1"/>
    </source>
</evidence>
<evidence type="ECO:0000313" key="4">
    <source>
        <dbReference type="Proteomes" id="UP001285441"/>
    </source>
</evidence>
<reference evidence="3" key="1">
    <citation type="journal article" date="2023" name="Mol. Phylogenet. Evol.">
        <title>Genome-scale phylogeny and comparative genomics of the fungal order Sordariales.</title>
        <authorList>
            <person name="Hensen N."/>
            <person name="Bonometti L."/>
            <person name="Westerberg I."/>
            <person name="Brannstrom I.O."/>
            <person name="Guillou S."/>
            <person name="Cros-Aarteil S."/>
            <person name="Calhoun S."/>
            <person name="Haridas S."/>
            <person name="Kuo A."/>
            <person name="Mondo S."/>
            <person name="Pangilinan J."/>
            <person name="Riley R."/>
            <person name="LaButti K."/>
            <person name="Andreopoulos B."/>
            <person name="Lipzen A."/>
            <person name="Chen C."/>
            <person name="Yan M."/>
            <person name="Daum C."/>
            <person name="Ng V."/>
            <person name="Clum A."/>
            <person name="Steindorff A."/>
            <person name="Ohm R.A."/>
            <person name="Martin F."/>
            <person name="Silar P."/>
            <person name="Natvig D.O."/>
            <person name="Lalanne C."/>
            <person name="Gautier V."/>
            <person name="Ament-Velasquez S.L."/>
            <person name="Kruys A."/>
            <person name="Hutchinson M.I."/>
            <person name="Powell A.J."/>
            <person name="Barry K."/>
            <person name="Miller A.N."/>
            <person name="Grigoriev I.V."/>
            <person name="Debuchy R."/>
            <person name="Gladieux P."/>
            <person name="Hiltunen Thoren M."/>
            <person name="Johannesson H."/>
        </authorList>
    </citation>
    <scope>NUCLEOTIDE SEQUENCE</scope>
    <source>
        <strain evidence="3">CBS 232.78</strain>
    </source>
</reference>
<keyword evidence="2" id="KW-0732">Signal</keyword>
<proteinExistence type="predicted"/>